<accession>A0A940DT77</accession>
<dbReference type="Proteomes" id="UP000725002">
    <property type="component" value="Unassembled WGS sequence"/>
</dbReference>
<proteinExistence type="predicted"/>
<name>A0A940DT77_9BACT</name>
<evidence type="ECO:0000313" key="1">
    <source>
        <dbReference type="EMBL" id="MBO8484205.1"/>
    </source>
</evidence>
<protein>
    <submittedName>
        <fullName evidence="1">Uncharacterized protein</fullName>
    </submittedName>
</protein>
<dbReference type="AlphaFoldDB" id="A0A940DT77"/>
<organism evidence="1 2">
    <name type="scientific">Candidatus Cryptobacteroides avicola</name>
    <dbReference type="NCBI Taxonomy" id="2840757"/>
    <lineage>
        <taxon>Bacteria</taxon>
        <taxon>Pseudomonadati</taxon>
        <taxon>Bacteroidota</taxon>
        <taxon>Bacteroidia</taxon>
        <taxon>Bacteroidales</taxon>
        <taxon>Candidatus Cryptobacteroides</taxon>
    </lineage>
</organism>
<reference evidence="1" key="1">
    <citation type="submission" date="2020-10" db="EMBL/GenBank/DDBJ databases">
        <authorList>
            <person name="Gilroy R."/>
        </authorList>
    </citation>
    <scope>NUCLEOTIDE SEQUENCE</scope>
    <source>
        <strain evidence="1">G3-8215</strain>
    </source>
</reference>
<reference evidence="1" key="2">
    <citation type="journal article" date="2021" name="PeerJ">
        <title>Extensive microbial diversity within the chicken gut microbiome revealed by metagenomics and culture.</title>
        <authorList>
            <person name="Gilroy R."/>
            <person name="Ravi A."/>
            <person name="Getino M."/>
            <person name="Pursley I."/>
            <person name="Horton D.L."/>
            <person name="Alikhan N.F."/>
            <person name="Baker D."/>
            <person name="Gharbi K."/>
            <person name="Hall N."/>
            <person name="Watson M."/>
            <person name="Adriaenssens E.M."/>
            <person name="Foster-Nyarko E."/>
            <person name="Jarju S."/>
            <person name="Secka A."/>
            <person name="Antonio M."/>
            <person name="Oren A."/>
            <person name="Chaudhuri R.R."/>
            <person name="La Ragione R."/>
            <person name="Hildebrand F."/>
            <person name="Pallen M.J."/>
        </authorList>
    </citation>
    <scope>NUCLEOTIDE SEQUENCE</scope>
    <source>
        <strain evidence="1">G3-8215</strain>
    </source>
</reference>
<dbReference type="EMBL" id="JADILV010000061">
    <property type="protein sequence ID" value="MBO8484205.1"/>
    <property type="molecule type" value="Genomic_DNA"/>
</dbReference>
<evidence type="ECO:0000313" key="2">
    <source>
        <dbReference type="Proteomes" id="UP000725002"/>
    </source>
</evidence>
<sequence>MGKEQFLKDAMPLDQSQVLSDEMLSAIECGEKCEESCKKNCKENKKG</sequence>
<comment type="caution">
    <text evidence="1">The sequence shown here is derived from an EMBL/GenBank/DDBJ whole genome shotgun (WGS) entry which is preliminary data.</text>
</comment>
<gene>
    <name evidence="1" type="ORF">IAB75_08860</name>
</gene>